<reference evidence="4 5" key="1">
    <citation type="submission" date="2020-08" db="EMBL/GenBank/DDBJ databases">
        <title>Sequencing the genomes of 1000 actinobacteria strains.</title>
        <authorList>
            <person name="Klenk H.-P."/>
        </authorList>
    </citation>
    <scope>NUCLEOTIDE SEQUENCE [LARGE SCALE GENOMIC DNA]</scope>
    <source>
        <strain evidence="4 5">DSM 45823</strain>
    </source>
</reference>
<evidence type="ECO:0000256" key="3">
    <source>
        <dbReference type="SAM" id="SignalP"/>
    </source>
</evidence>
<organism evidence="4 5">
    <name type="scientific">Thermomonospora cellulosilytica</name>
    <dbReference type="NCBI Taxonomy" id="1411118"/>
    <lineage>
        <taxon>Bacteria</taxon>
        <taxon>Bacillati</taxon>
        <taxon>Actinomycetota</taxon>
        <taxon>Actinomycetes</taxon>
        <taxon>Streptosporangiales</taxon>
        <taxon>Thermomonosporaceae</taxon>
        <taxon>Thermomonospora</taxon>
    </lineage>
</organism>
<keyword evidence="2" id="KW-0812">Transmembrane</keyword>
<gene>
    <name evidence="4" type="ORF">HNR21_003732</name>
</gene>
<feature type="chain" id="PRO_5031009788" evidence="3">
    <location>
        <begin position="23"/>
        <end position="177"/>
    </location>
</feature>
<evidence type="ECO:0000313" key="4">
    <source>
        <dbReference type="EMBL" id="MBA9004850.1"/>
    </source>
</evidence>
<accession>A0A7W3MZQ7</accession>
<comment type="caution">
    <text evidence="4">The sequence shown here is derived from an EMBL/GenBank/DDBJ whole genome shotgun (WGS) entry which is preliminary data.</text>
</comment>
<feature type="transmembrane region" description="Helical" evidence="2">
    <location>
        <begin position="157"/>
        <end position="176"/>
    </location>
</feature>
<feature type="compositionally biased region" description="Low complexity" evidence="1">
    <location>
        <begin position="106"/>
        <end position="123"/>
    </location>
</feature>
<evidence type="ECO:0000256" key="2">
    <source>
        <dbReference type="SAM" id="Phobius"/>
    </source>
</evidence>
<sequence length="177" mass="18200">MRALPLVAAALLVWPLASPAQAAGTVPAGSAAGPGVCLRIDLIIELEIALGVQPCPPPGPKPPIPPKPEEPPPEEPEPSKPPPRPDPPAARPPTVRPEPVRPSAPRPAARPSRSRAPAIAAPAPETPPSPSAPRTSRAPLRLEPEARQQRSGPLDSVTVIVVLVVAVACGTVLVFAR</sequence>
<protein>
    <submittedName>
        <fullName evidence="4">Outer membrane biosynthesis protein TonB</fullName>
    </submittedName>
</protein>
<keyword evidence="2" id="KW-0472">Membrane</keyword>
<feature type="compositionally biased region" description="Pro residues" evidence="1">
    <location>
        <begin position="79"/>
        <end position="105"/>
    </location>
</feature>
<proteinExistence type="predicted"/>
<feature type="signal peptide" evidence="3">
    <location>
        <begin position="1"/>
        <end position="22"/>
    </location>
</feature>
<name>A0A7W3MZQ7_9ACTN</name>
<keyword evidence="5" id="KW-1185">Reference proteome</keyword>
<dbReference type="RefSeq" id="WP_182706180.1">
    <property type="nucleotide sequence ID" value="NZ_JACJII010000001.1"/>
</dbReference>
<evidence type="ECO:0000256" key="1">
    <source>
        <dbReference type="SAM" id="MobiDB-lite"/>
    </source>
</evidence>
<dbReference type="Proteomes" id="UP000539313">
    <property type="component" value="Unassembled WGS sequence"/>
</dbReference>
<dbReference type="AlphaFoldDB" id="A0A7W3MZQ7"/>
<feature type="compositionally biased region" description="Pro residues" evidence="1">
    <location>
        <begin position="54"/>
        <end position="66"/>
    </location>
</feature>
<dbReference type="EMBL" id="JACJII010000001">
    <property type="protein sequence ID" value="MBA9004850.1"/>
    <property type="molecule type" value="Genomic_DNA"/>
</dbReference>
<keyword evidence="3" id="KW-0732">Signal</keyword>
<feature type="region of interest" description="Disordered" evidence="1">
    <location>
        <begin position="54"/>
        <end position="152"/>
    </location>
</feature>
<evidence type="ECO:0000313" key="5">
    <source>
        <dbReference type="Proteomes" id="UP000539313"/>
    </source>
</evidence>
<keyword evidence="2" id="KW-1133">Transmembrane helix</keyword>